<dbReference type="InterPro" id="IPR037455">
    <property type="entry name" value="LucA/IucC-like"/>
</dbReference>
<dbReference type="Pfam" id="PF04183">
    <property type="entry name" value="IucA_IucC"/>
    <property type="match status" value="1"/>
</dbReference>
<dbReference type="InterPro" id="IPR007310">
    <property type="entry name" value="Aerobactin_biosyn_IucA/IucC_N"/>
</dbReference>
<feature type="domain" description="Aerobactin siderophore biosynthesis IucA/IucC-like C-terminal" evidence="3">
    <location>
        <begin position="387"/>
        <end position="553"/>
    </location>
</feature>
<dbReference type="Gene3D" id="6.10.250.3370">
    <property type="match status" value="1"/>
</dbReference>
<proteinExistence type="predicted"/>
<dbReference type="Gene3D" id="1.10.510.40">
    <property type="match status" value="1"/>
</dbReference>
<organism evidence="4 5">
    <name type="scientific">Neomesorhizobium albiziae</name>
    <dbReference type="NCBI Taxonomy" id="335020"/>
    <lineage>
        <taxon>Bacteria</taxon>
        <taxon>Pseudomonadati</taxon>
        <taxon>Pseudomonadota</taxon>
        <taxon>Alphaproteobacteria</taxon>
        <taxon>Hyphomicrobiales</taxon>
        <taxon>Phyllobacteriaceae</taxon>
        <taxon>Neomesorhizobium</taxon>
    </lineage>
</organism>
<dbReference type="Pfam" id="PF06276">
    <property type="entry name" value="FhuF"/>
    <property type="match status" value="1"/>
</dbReference>
<dbReference type="Proteomes" id="UP000323300">
    <property type="component" value="Unassembled WGS sequence"/>
</dbReference>
<dbReference type="AlphaFoldDB" id="A0A1I4E0Q6"/>
<keyword evidence="5" id="KW-1185">Reference proteome</keyword>
<dbReference type="RefSeq" id="WP_188130538.1">
    <property type="nucleotide sequence ID" value="NZ_BSPE01000023.1"/>
</dbReference>
<feature type="domain" description="Aerobactin siderophore biosynthesis IucA/IucC N-terminal" evidence="2">
    <location>
        <begin position="128"/>
        <end position="367"/>
    </location>
</feature>
<accession>A0A1I4E0Q6</accession>
<dbReference type="EMBL" id="FOSL01000021">
    <property type="protein sequence ID" value="SFK98813.1"/>
    <property type="molecule type" value="Genomic_DNA"/>
</dbReference>
<dbReference type="InterPro" id="IPR022770">
    <property type="entry name" value="IucA/IucC-like_C"/>
</dbReference>
<reference evidence="4 5" key="1">
    <citation type="submission" date="2016-10" db="EMBL/GenBank/DDBJ databases">
        <authorList>
            <person name="Varghese N."/>
            <person name="Submissions S."/>
        </authorList>
    </citation>
    <scope>NUCLEOTIDE SEQUENCE [LARGE SCALE GENOMIC DNA]</scope>
    <source>
        <strain evidence="4 5">DSM 21822</strain>
    </source>
</reference>
<evidence type="ECO:0000256" key="1">
    <source>
        <dbReference type="ARBA" id="ARBA00004924"/>
    </source>
</evidence>
<evidence type="ECO:0000313" key="5">
    <source>
        <dbReference type="Proteomes" id="UP000323300"/>
    </source>
</evidence>
<dbReference type="PANTHER" id="PTHR34384">
    <property type="entry name" value="L-2,3-DIAMINOPROPANOATE--CITRATE LIGASE"/>
    <property type="match status" value="1"/>
</dbReference>
<name>A0A1I4E0Q6_9HYPH</name>
<protein>
    <submittedName>
        <fullName evidence="4">Siderophore synthetase component</fullName>
    </submittedName>
</protein>
<evidence type="ECO:0000313" key="4">
    <source>
        <dbReference type="EMBL" id="SFK98813.1"/>
    </source>
</evidence>
<sequence>MPLPLDLHGTPARRVMRQLAEALVYEGLVECAVSRRGEKYRFEWSYDGGAIRCEGHVGAFGRVRIVPETIEHGCGGQWRPATLDDLLASAGGCPQRRAELAFELDRTLDLSAWNDGNLSPRPRRDLPFAELDSAMDEGHPYHPCFKARTGFDHHDQAAYGPEARNSFQLAWLAIAPERLHSALPSDEQPFWTQELGAETYSILNERRTRLGGDAGRFGLMPLHPWQWRALQGSALAGWLAEGSAVYLGEVGDRYTASQSVRTLFNRDHPQRANLKLPMNLVNSSAMRIIEPHSVCSAPTISRWLKEIVASDRLLEERYPLAILGEYAGTVADRDGPLAGQIAAIWREDVTAGLKPGESAAPLNALMAVESDGRPFIADWIERYGLDAWLSRLVDRVVMPVCHLLVAHGIATESHGQNLILIHRDGWPARLAMRDFHDSVEYVPSFLRDPHRVPDFATLNPAYRDAAPNQYYWMESAPLLGELFLDALFVYNLAEISHLLHRCYGLDEAVFWSDVGRRLQSHFQQFGLTRREAELGLFQPRIRTESLLRRKLSRPGAECAHEIPNSLVAA</sequence>
<evidence type="ECO:0000259" key="3">
    <source>
        <dbReference type="Pfam" id="PF06276"/>
    </source>
</evidence>
<comment type="pathway">
    <text evidence="1">Siderophore biosynthesis.</text>
</comment>
<dbReference type="GO" id="GO:0019290">
    <property type="term" value="P:siderophore biosynthetic process"/>
    <property type="evidence" value="ECO:0007669"/>
    <property type="project" value="InterPro"/>
</dbReference>
<dbReference type="PANTHER" id="PTHR34384:SF6">
    <property type="entry name" value="STAPHYLOFERRIN B SYNTHASE"/>
    <property type="match status" value="1"/>
</dbReference>
<evidence type="ECO:0000259" key="2">
    <source>
        <dbReference type="Pfam" id="PF04183"/>
    </source>
</evidence>
<dbReference type="GO" id="GO:0016881">
    <property type="term" value="F:acid-amino acid ligase activity"/>
    <property type="evidence" value="ECO:0007669"/>
    <property type="project" value="UniProtKB-ARBA"/>
</dbReference>
<gene>
    <name evidence="4" type="ORF">SAMN04488498_12127</name>
</gene>